<name>A0ACC0B7E9_CATRO</name>
<evidence type="ECO:0000313" key="1">
    <source>
        <dbReference type="EMBL" id="KAI5668561.1"/>
    </source>
</evidence>
<keyword evidence="2" id="KW-1185">Reference proteome</keyword>
<dbReference type="EMBL" id="CM044704">
    <property type="protein sequence ID" value="KAI5668561.1"/>
    <property type="molecule type" value="Genomic_DNA"/>
</dbReference>
<accession>A0ACC0B7E9</accession>
<comment type="caution">
    <text evidence="1">The sequence shown here is derived from an EMBL/GenBank/DDBJ whole genome shotgun (WGS) entry which is preliminary data.</text>
</comment>
<gene>
    <name evidence="1" type="ORF">M9H77_18414</name>
</gene>
<proteinExistence type="predicted"/>
<reference evidence="2" key="1">
    <citation type="journal article" date="2023" name="Nat. Plants">
        <title>Single-cell RNA sequencing provides a high-resolution roadmap for understanding the multicellular compartmentation of specialized metabolism.</title>
        <authorList>
            <person name="Sun S."/>
            <person name="Shen X."/>
            <person name="Li Y."/>
            <person name="Li Y."/>
            <person name="Wang S."/>
            <person name="Li R."/>
            <person name="Zhang H."/>
            <person name="Shen G."/>
            <person name="Guo B."/>
            <person name="Wei J."/>
            <person name="Xu J."/>
            <person name="St-Pierre B."/>
            <person name="Chen S."/>
            <person name="Sun C."/>
        </authorList>
    </citation>
    <scope>NUCLEOTIDE SEQUENCE [LARGE SCALE GENOMIC DNA]</scope>
</reference>
<sequence>MASSPSLKQKPLNPHAKSWFPSKKPCEYFANTQKLPFCLPHQIYGTKAVYFDEPLVTLAPVFQGLVSFAATIQNPCLQPFGSFPVYPPQESSITVDHFLMEEKEDVKKDELFMGSETLKQILGISSETKFSRKFIPPRLRKTFFYQIRGRKRLPIQVWKPKNSSSDDYFPTSDKIFHPPKEEKFFKNTTVMLKNIPNQYRRNSLIEFLDKKCFELGVAYDFLYLPMDFVRGENLGFGFVNFTTASAANKIKSSLEGYKWGEFCIPNGTFTSKKILQITWAKIQGKDALVKHFVNSRFTCDNIEYLPVVFLPPRNGSSLAPIFLKPIGKLQGVCTSSRTPKDVTKKSG</sequence>
<protein>
    <submittedName>
        <fullName evidence="1">Uncharacterized protein</fullName>
    </submittedName>
</protein>
<organism evidence="1 2">
    <name type="scientific">Catharanthus roseus</name>
    <name type="common">Madagascar periwinkle</name>
    <name type="synonym">Vinca rosea</name>
    <dbReference type="NCBI Taxonomy" id="4058"/>
    <lineage>
        <taxon>Eukaryota</taxon>
        <taxon>Viridiplantae</taxon>
        <taxon>Streptophyta</taxon>
        <taxon>Embryophyta</taxon>
        <taxon>Tracheophyta</taxon>
        <taxon>Spermatophyta</taxon>
        <taxon>Magnoliopsida</taxon>
        <taxon>eudicotyledons</taxon>
        <taxon>Gunneridae</taxon>
        <taxon>Pentapetalae</taxon>
        <taxon>asterids</taxon>
        <taxon>lamiids</taxon>
        <taxon>Gentianales</taxon>
        <taxon>Apocynaceae</taxon>
        <taxon>Rauvolfioideae</taxon>
        <taxon>Vinceae</taxon>
        <taxon>Catharanthinae</taxon>
        <taxon>Catharanthus</taxon>
    </lineage>
</organism>
<dbReference type="Proteomes" id="UP001060085">
    <property type="component" value="Linkage Group LG04"/>
</dbReference>
<evidence type="ECO:0000313" key="2">
    <source>
        <dbReference type="Proteomes" id="UP001060085"/>
    </source>
</evidence>